<keyword evidence="1" id="KW-0677">Repeat</keyword>
<dbReference type="InterPro" id="IPR059179">
    <property type="entry name" value="MLKL-like_MCAfunc"/>
</dbReference>
<comment type="caution">
    <text evidence="4">The sequence shown here is derived from an EMBL/GenBank/DDBJ whole genome shotgun (WGS) entry which is preliminary data.</text>
</comment>
<sequence>MRPGKKSVKSPLLNWLKSKFKARPKFRRSASPVLAQLALDNQETVAPVASDSPQITASVPLSMPNAAASIFMPAPAAPQPPSARKTAESITTTPATPTDSNSLQTSPFVAPLTSPGDTFNTVVSCATTIAPAAPQASGGTPSARNMAESTVTTPAAPNNSDSLQTSLFVAPSTSPGNTSNTSATTITSAAPRVNGSTQTAKSPQDNPFISIAELSNSSAVPETMVQKIKATGSVAYQGLKIVLQGLNDCSDALPPLKAATGAILKVIDVVESVSDNKKGLEDLQAKLEAIMGIIKRYQEHDGLPQVENRISNFCFAITQQLDEVQKLAGHSLWARTAEAKKDAGIILKALQDISVQCDIFQMDTQLSTEVMVKKNEDMIKDTLEILRSGSIEKLNYENTSYKTRSSSYGNPTGCMEGTRVKILEDLNAWASDTNKEKIYWMVGMAGTGKSTISHTLCEILDSKNLLGASFFASRASEKSNNARLIVPVIAYGLARDSPSMRSEILKAIKNDPALAEPTYINLHEQFQRLIYDPICKNRSKNIGLYKVIIIDALDECTDLKLVSSLIKVILAFASKIPLKVLISSRDEALIRNAFNSYSRGKLLDEFYLHEVEKDVVHDDIKQYLEMSLAAIRNFYDGQPTWPLPDELLKLVDLSGRLFIYAATAFSFCI</sequence>
<feature type="region of interest" description="Disordered" evidence="2">
    <location>
        <begin position="133"/>
        <end position="163"/>
    </location>
</feature>
<name>A0A9P7FRU8_9AGAR</name>
<dbReference type="OrthoDB" id="3027122at2759"/>
<dbReference type="SUPFAM" id="SSF52540">
    <property type="entry name" value="P-loop containing nucleoside triphosphate hydrolases"/>
    <property type="match status" value="1"/>
</dbReference>
<feature type="compositionally biased region" description="Polar residues" evidence="2">
    <location>
        <begin position="88"/>
        <end position="106"/>
    </location>
</feature>
<dbReference type="PANTHER" id="PTHR10039:SF16">
    <property type="entry name" value="GPI INOSITOL-DEACYLASE"/>
    <property type="match status" value="1"/>
</dbReference>
<evidence type="ECO:0000313" key="5">
    <source>
        <dbReference type="Proteomes" id="UP000717328"/>
    </source>
</evidence>
<dbReference type="PANTHER" id="PTHR10039">
    <property type="entry name" value="AMELOGENIN"/>
    <property type="match status" value="1"/>
</dbReference>
<evidence type="ECO:0000256" key="2">
    <source>
        <dbReference type="SAM" id="MobiDB-lite"/>
    </source>
</evidence>
<protein>
    <recommendedName>
        <fullName evidence="3">Nephrocystin 3-like N-terminal domain-containing protein</fullName>
    </recommendedName>
</protein>
<dbReference type="Pfam" id="PF24883">
    <property type="entry name" value="NPHP3_N"/>
    <property type="match status" value="1"/>
</dbReference>
<feature type="compositionally biased region" description="Polar residues" evidence="2">
    <location>
        <begin position="137"/>
        <end position="163"/>
    </location>
</feature>
<reference evidence="4" key="2">
    <citation type="submission" date="2021-10" db="EMBL/GenBank/DDBJ databases">
        <title>Phylogenomics reveals ancestral predisposition of the termite-cultivated fungus Termitomyces towards a domesticated lifestyle.</title>
        <authorList>
            <person name="Auxier B."/>
            <person name="Grum-Grzhimaylo A."/>
            <person name="Cardenas M.E."/>
            <person name="Lodge J.D."/>
            <person name="Laessoe T."/>
            <person name="Pedersen O."/>
            <person name="Smith M.E."/>
            <person name="Kuyper T.W."/>
            <person name="Franco-Molano E.A."/>
            <person name="Baroni T.J."/>
            <person name="Aanen D.K."/>
        </authorList>
    </citation>
    <scope>NUCLEOTIDE SEQUENCE</scope>
    <source>
        <strain evidence="4">D49</strain>
    </source>
</reference>
<dbReference type="Proteomes" id="UP000717328">
    <property type="component" value="Unassembled WGS sequence"/>
</dbReference>
<feature type="domain" description="Nephrocystin 3-like N-terminal" evidence="3">
    <location>
        <begin position="424"/>
        <end position="585"/>
    </location>
</feature>
<dbReference type="EMBL" id="JABCKI010006710">
    <property type="protein sequence ID" value="KAG5634027.1"/>
    <property type="molecule type" value="Genomic_DNA"/>
</dbReference>
<proteinExistence type="predicted"/>
<dbReference type="CDD" id="cd21037">
    <property type="entry name" value="MLKL_NTD"/>
    <property type="match status" value="1"/>
</dbReference>
<evidence type="ECO:0000313" key="4">
    <source>
        <dbReference type="EMBL" id="KAG5634027.1"/>
    </source>
</evidence>
<organism evidence="4 5">
    <name type="scientific">Sphagnurus paluster</name>
    <dbReference type="NCBI Taxonomy" id="117069"/>
    <lineage>
        <taxon>Eukaryota</taxon>
        <taxon>Fungi</taxon>
        <taxon>Dikarya</taxon>
        <taxon>Basidiomycota</taxon>
        <taxon>Agaricomycotina</taxon>
        <taxon>Agaricomycetes</taxon>
        <taxon>Agaricomycetidae</taxon>
        <taxon>Agaricales</taxon>
        <taxon>Tricholomatineae</taxon>
        <taxon>Lyophyllaceae</taxon>
        <taxon>Sphagnurus</taxon>
    </lineage>
</organism>
<gene>
    <name evidence="4" type="ORF">H0H81_003738</name>
</gene>
<keyword evidence="5" id="KW-1185">Reference proteome</keyword>
<evidence type="ECO:0000259" key="3">
    <source>
        <dbReference type="Pfam" id="PF24883"/>
    </source>
</evidence>
<feature type="region of interest" description="Disordered" evidence="2">
    <location>
        <begin position="73"/>
        <end position="106"/>
    </location>
</feature>
<evidence type="ECO:0000256" key="1">
    <source>
        <dbReference type="ARBA" id="ARBA00022737"/>
    </source>
</evidence>
<dbReference type="InterPro" id="IPR056884">
    <property type="entry name" value="NPHP3-like_N"/>
</dbReference>
<dbReference type="InterPro" id="IPR027417">
    <property type="entry name" value="P-loop_NTPase"/>
</dbReference>
<reference evidence="4" key="1">
    <citation type="submission" date="2021-02" db="EMBL/GenBank/DDBJ databases">
        <authorList>
            <person name="Nieuwenhuis M."/>
            <person name="Van De Peppel L.J.J."/>
        </authorList>
    </citation>
    <scope>NUCLEOTIDE SEQUENCE</scope>
    <source>
        <strain evidence="4">D49</strain>
    </source>
</reference>
<dbReference type="AlphaFoldDB" id="A0A9P7FRU8"/>
<dbReference type="Gene3D" id="3.40.50.300">
    <property type="entry name" value="P-loop containing nucleotide triphosphate hydrolases"/>
    <property type="match status" value="1"/>
</dbReference>
<accession>A0A9P7FRU8</accession>